<dbReference type="InterPro" id="IPR000209">
    <property type="entry name" value="Peptidase_S8/S53_dom"/>
</dbReference>
<dbReference type="InterPro" id="IPR015500">
    <property type="entry name" value="Peptidase_S8_subtilisin-rel"/>
</dbReference>
<evidence type="ECO:0000313" key="9">
    <source>
        <dbReference type="EMBL" id="MBB1245860.1"/>
    </source>
</evidence>
<organism evidence="9 10">
    <name type="scientific">Streptomyces durbertensis</name>
    <dbReference type="NCBI Taxonomy" id="2448886"/>
    <lineage>
        <taxon>Bacteria</taxon>
        <taxon>Bacillati</taxon>
        <taxon>Actinomycetota</taxon>
        <taxon>Actinomycetes</taxon>
        <taxon>Kitasatosporales</taxon>
        <taxon>Streptomycetaceae</taxon>
        <taxon>Streptomyces</taxon>
    </lineage>
</organism>
<comment type="similarity">
    <text evidence="1 5 6">Belongs to the peptidase S8 family.</text>
</comment>
<accession>A0ABR6EKK0</accession>
<protein>
    <submittedName>
        <fullName evidence="9">S8 family peptidase</fullName>
    </submittedName>
</protein>
<dbReference type="Pfam" id="PF00082">
    <property type="entry name" value="Peptidase_S8"/>
    <property type="match status" value="1"/>
</dbReference>
<dbReference type="PROSITE" id="PS00136">
    <property type="entry name" value="SUBTILASE_ASP"/>
    <property type="match status" value="1"/>
</dbReference>
<evidence type="ECO:0000256" key="2">
    <source>
        <dbReference type="ARBA" id="ARBA00022670"/>
    </source>
</evidence>
<dbReference type="SUPFAM" id="SSF54897">
    <property type="entry name" value="Protease propeptides/inhibitors"/>
    <property type="match status" value="1"/>
</dbReference>
<proteinExistence type="inferred from homology"/>
<evidence type="ECO:0000256" key="6">
    <source>
        <dbReference type="RuleBase" id="RU003355"/>
    </source>
</evidence>
<feature type="active site" description="Charge relay system" evidence="5">
    <location>
        <position position="203"/>
    </location>
</feature>
<dbReference type="Gene3D" id="3.30.70.80">
    <property type="entry name" value="Peptidase S8 propeptide/proteinase inhibitor I9"/>
    <property type="match status" value="1"/>
</dbReference>
<evidence type="ECO:0000256" key="1">
    <source>
        <dbReference type="ARBA" id="ARBA00011073"/>
    </source>
</evidence>
<dbReference type="PROSITE" id="PS00137">
    <property type="entry name" value="SUBTILASE_HIS"/>
    <property type="match status" value="1"/>
</dbReference>
<keyword evidence="4 5" id="KW-0720">Serine protease</keyword>
<dbReference type="InterPro" id="IPR023827">
    <property type="entry name" value="Peptidase_S8_Asp-AS"/>
</dbReference>
<feature type="domain" description="Peptidase S8/S53" evidence="7">
    <location>
        <begin position="168"/>
        <end position="390"/>
    </location>
</feature>
<evidence type="ECO:0000256" key="4">
    <source>
        <dbReference type="ARBA" id="ARBA00022825"/>
    </source>
</evidence>
<dbReference type="Pfam" id="PF05922">
    <property type="entry name" value="Inhibitor_I9"/>
    <property type="match status" value="1"/>
</dbReference>
<feature type="active site" description="Charge relay system" evidence="5">
    <location>
        <position position="170"/>
    </location>
</feature>
<dbReference type="PROSITE" id="PS51892">
    <property type="entry name" value="SUBTILASE"/>
    <property type="match status" value="1"/>
</dbReference>
<dbReference type="PANTHER" id="PTHR43806:SF11">
    <property type="entry name" value="CEREVISIN-RELATED"/>
    <property type="match status" value="1"/>
</dbReference>
<dbReference type="RefSeq" id="WP_182857154.1">
    <property type="nucleotide sequence ID" value="NZ_WMLF01000359.1"/>
</dbReference>
<sequence length="409" mass="42014">MRRSGPTRLVLGAGAVALAVLGTTLGTAGAVSSESRPLGEIRGADVGPTIRGEYIVVLKKTGPKAGSDRSTAEDVRSRARGLAARYDGSLRRTYSAALQGFSVRMSEAKARRLAADPAVAYVEPNRVEYGDDVQTDPVWGLDRVDQRDLPLDKRYEYTRTAGNVTAYVVDSGVRVGHQEFEGRASHGYNFVDGNTTASDCHGHGTHVAGTIGGRTHGVAKKVRIVAVKVLNCQNSGTTDNVLAGYDWVVRNAKRPAVANVSIGGSPAAAKDAGVRAMVQAGITVAVSAGNKDTDACTQSPAREPSVITVAATASNDRRSTFSNHGTCVDVFAPGTSIVSAGHGSNTATATMSGTSMAAPHVTGVAALHLAGDPGATPQKVTDALLGAASRGKVVGPGAGSPNRLVYSGL</sequence>
<dbReference type="InterPro" id="IPR034193">
    <property type="entry name" value="PCSK9_ProteinaseK-like"/>
</dbReference>
<evidence type="ECO:0000259" key="7">
    <source>
        <dbReference type="Pfam" id="PF00082"/>
    </source>
</evidence>
<comment type="caution">
    <text evidence="9">The sequence shown here is derived from an EMBL/GenBank/DDBJ whole genome shotgun (WGS) entry which is preliminary data.</text>
</comment>
<feature type="active site" description="Charge relay system" evidence="5">
    <location>
        <position position="355"/>
    </location>
</feature>
<dbReference type="EMBL" id="WMLF01000359">
    <property type="protein sequence ID" value="MBB1245860.1"/>
    <property type="molecule type" value="Genomic_DNA"/>
</dbReference>
<dbReference type="InterPro" id="IPR036852">
    <property type="entry name" value="Peptidase_S8/S53_dom_sf"/>
</dbReference>
<dbReference type="InterPro" id="IPR023828">
    <property type="entry name" value="Peptidase_S8_Ser-AS"/>
</dbReference>
<dbReference type="InterPro" id="IPR037045">
    <property type="entry name" value="S8pro/Inhibitor_I9_sf"/>
</dbReference>
<keyword evidence="10" id="KW-1185">Reference proteome</keyword>
<evidence type="ECO:0000313" key="10">
    <source>
        <dbReference type="Proteomes" id="UP000766698"/>
    </source>
</evidence>
<dbReference type="PANTHER" id="PTHR43806">
    <property type="entry name" value="PEPTIDASE S8"/>
    <property type="match status" value="1"/>
</dbReference>
<keyword evidence="2 5" id="KW-0645">Protease</keyword>
<dbReference type="InterPro" id="IPR010259">
    <property type="entry name" value="S8pro/Inhibitor_I9"/>
</dbReference>
<reference evidence="10" key="1">
    <citation type="journal article" date="2020" name="Syst. Appl. Microbiol.">
        <title>Streptomyces alkaliterrae sp. nov., isolated from an alkaline soil, and emended descriptions of Streptomyces alkaliphilus, Streptomyces calidiresistens and Streptomyces durbertensis.</title>
        <authorList>
            <person name="Swiecimska M."/>
            <person name="Golinska P."/>
            <person name="Nouioui I."/>
            <person name="Wypij M."/>
            <person name="Rai M."/>
            <person name="Sangal V."/>
            <person name="Goodfellow M."/>
        </authorList>
    </citation>
    <scope>NUCLEOTIDE SEQUENCE [LARGE SCALE GENOMIC DNA]</scope>
    <source>
        <strain evidence="10">DSM 104538</strain>
    </source>
</reference>
<feature type="domain" description="Inhibitor I9" evidence="8">
    <location>
        <begin position="54"/>
        <end position="127"/>
    </location>
</feature>
<dbReference type="InterPro" id="IPR050131">
    <property type="entry name" value="Peptidase_S8_subtilisin-like"/>
</dbReference>
<dbReference type="SUPFAM" id="SSF52743">
    <property type="entry name" value="Subtilisin-like"/>
    <property type="match status" value="1"/>
</dbReference>
<dbReference type="PRINTS" id="PR00723">
    <property type="entry name" value="SUBTILISIN"/>
</dbReference>
<dbReference type="Proteomes" id="UP000766698">
    <property type="component" value="Unassembled WGS sequence"/>
</dbReference>
<dbReference type="CDD" id="cd04077">
    <property type="entry name" value="Peptidases_S8_PCSK9_ProteinaseK_like"/>
    <property type="match status" value="1"/>
</dbReference>
<evidence type="ECO:0000256" key="5">
    <source>
        <dbReference type="PROSITE-ProRule" id="PRU01240"/>
    </source>
</evidence>
<dbReference type="InterPro" id="IPR022398">
    <property type="entry name" value="Peptidase_S8_His-AS"/>
</dbReference>
<dbReference type="PROSITE" id="PS00138">
    <property type="entry name" value="SUBTILASE_SER"/>
    <property type="match status" value="1"/>
</dbReference>
<dbReference type="Gene3D" id="3.40.50.200">
    <property type="entry name" value="Peptidase S8/S53 domain"/>
    <property type="match status" value="1"/>
</dbReference>
<keyword evidence="3 5" id="KW-0378">Hydrolase</keyword>
<gene>
    <name evidence="9" type="ORF">GL263_20215</name>
</gene>
<evidence type="ECO:0000256" key="3">
    <source>
        <dbReference type="ARBA" id="ARBA00022801"/>
    </source>
</evidence>
<evidence type="ECO:0000259" key="8">
    <source>
        <dbReference type="Pfam" id="PF05922"/>
    </source>
</evidence>
<name>A0ABR6EKK0_9ACTN</name>